<dbReference type="OrthoDB" id="9759099at2"/>
<dbReference type="GO" id="GO:0016491">
    <property type="term" value="F:oxidoreductase activity"/>
    <property type="evidence" value="ECO:0007669"/>
    <property type="project" value="UniProtKB-KW"/>
</dbReference>
<dbReference type="InterPro" id="IPR037165">
    <property type="entry name" value="AldOxase/xan_DH_Mopterin-bd_sf"/>
</dbReference>
<keyword evidence="5" id="KW-1185">Reference proteome</keyword>
<keyword evidence="2" id="KW-0560">Oxidoreductase</keyword>
<dbReference type="GO" id="GO:0016539">
    <property type="term" value="P:intein-mediated protein splicing"/>
    <property type="evidence" value="ECO:0007669"/>
    <property type="project" value="InterPro"/>
</dbReference>
<dbReference type="InterPro" id="IPR006141">
    <property type="entry name" value="Intein_N"/>
</dbReference>
<dbReference type="RefSeq" id="WP_012447232.1">
    <property type="nucleotide sequence ID" value="NC_010718.1"/>
</dbReference>
<dbReference type="Proteomes" id="UP000001683">
    <property type="component" value="Chromosome"/>
</dbReference>
<dbReference type="Pfam" id="PF01315">
    <property type="entry name" value="Ald_Xan_dh_C"/>
    <property type="match status" value="1"/>
</dbReference>
<dbReference type="GO" id="GO:0005506">
    <property type="term" value="F:iron ion binding"/>
    <property type="evidence" value="ECO:0007669"/>
    <property type="project" value="InterPro"/>
</dbReference>
<dbReference type="InterPro" id="IPR008274">
    <property type="entry name" value="AldOxase/xan_DH_MoCoBD1"/>
</dbReference>
<dbReference type="Pfam" id="PF20256">
    <property type="entry name" value="MoCoBD_2"/>
    <property type="match status" value="1"/>
</dbReference>
<proteinExistence type="predicted"/>
<dbReference type="AlphaFoldDB" id="B2A7Q0"/>
<dbReference type="InterPro" id="IPR036856">
    <property type="entry name" value="Ald_Oxase/Xan_DH_a/b_sf"/>
</dbReference>
<dbReference type="SUPFAM" id="SSF56003">
    <property type="entry name" value="Molybdenum cofactor-binding domain"/>
    <property type="match status" value="1"/>
</dbReference>
<dbReference type="Gene3D" id="3.30.365.10">
    <property type="entry name" value="Aldehyde oxidase/xanthine dehydrogenase, molybdopterin binding domain"/>
    <property type="match status" value="4"/>
</dbReference>
<evidence type="ECO:0000313" key="4">
    <source>
        <dbReference type="EMBL" id="ACB84352.1"/>
    </source>
</evidence>
<evidence type="ECO:0000259" key="3">
    <source>
        <dbReference type="SMART" id="SM01008"/>
    </source>
</evidence>
<dbReference type="InParanoid" id="B2A7Q0"/>
<name>B2A7Q0_NATTJ</name>
<dbReference type="InterPro" id="IPR046867">
    <property type="entry name" value="AldOxase/xan_DH_MoCoBD2"/>
</dbReference>
<sequence length="750" mass="82449">MQIIGSSYPTHDAKGKATGQTAYAGDMQLAGMLHAAVLFSPIPHGYVKSIDDSKALALPGVVKVLHCFNTTQKEFSRYRTFVGQPVPDQERVFNNHVRFVGDRVAAVIAETEEIARKAVELIEVTYEELPYSLSPEQTLNGSIDNIHKDGAVYGDLHKEVGDESKVDPSAIEITTSNKLDRLNHLTMETHSCVANYDHGLDELTIWSPNQSVHGLRTVVGDLFEIPYHKIRVIKTTMGGSFGAKQEWVLEPVAACCALSVGKPVKLVYNRAESMVSVYGRGAVESKITSKITKDGKLQSFTTDITLDAGAYLGNSYVYINTMLGKFFRCYKYPYVDFTARTTCTNTPVSGGFRGWSGPEATLMIEHNLNVAAKRLNIDPVELRLKNVALPGDKDIYIDRDLGEIRLKESLELGREKFNWELRKKEVSEFNSKNNRYKRGIGVACGGHVNGFTPKRGEFATVDMRMTEDGSIQANVTLHDHGCGTVTTFQMIVAEELGIPLDMVSVKEGDTFVSPYDYGCYSSRTVYVLGRAAQECAKEIKRVLGKNIAELHNIPLEDIEVVNGYVRSKKDEEINYTYAEASVKSLFELGKEVVATYQHKDDTNPSVTAAHFALVEVDTYTGMTKTLDYLAVHDIGKALNREMCIAQIEGSVTMGMGAAISEHLTVSEQGQSTNSMKDYHVVNCYDAPNVRVELIEDGGTDGPYGAKSIGEIAHIPVTATIVGAINDALSTEICEIPINPDKIAKLMSGRA</sequence>
<organism evidence="4 5">
    <name type="scientific">Natranaerobius thermophilus (strain ATCC BAA-1301 / DSM 18059 / JW/NM-WN-LF)</name>
    <dbReference type="NCBI Taxonomy" id="457570"/>
    <lineage>
        <taxon>Bacteria</taxon>
        <taxon>Bacillati</taxon>
        <taxon>Bacillota</taxon>
        <taxon>Clostridia</taxon>
        <taxon>Natranaerobiales</taxon>
        <taxon>Natranaerobiaceae</taxon>
        <taxon>Natranaerobius</taxon>
    </lineage>
</organism>
<dbReference type="PANTHER" id="PTHR11908:SF132">
    <property type="entry name" value="ALDEHYDE OXIDASE 1-RELATED"/>
    <property type="match status" value="1"/>
</dbReference>
<gene>
    <name evidence="4" type="ordered locus">Nther_0765</name>
</gene>
<dbReference type="HOGENOM" id="CLU_001681_2_1_9"/>
<dbReference type="eggNOG" id="COG1529">
    <property type="taxonomic scope" value="Bacteria"/>
</dbReference>
<protein>
    <submittedName>
        <fullName evidence="4">Aldehyde oxidase and xanthine dehydrogenase molybdopterin binding</fullName>
    </submittedName>
</protein>
<keyword evidence="1" id="KW-0500">Molybdenum</keyword>
<dbReference type="InterPro" id="IPR000674">
    <property type="entry name" value="Ald_Oxase/Xan_DH_a/b"/>
</dbReference>
<evidence type="ECO:0000256" key="1">
    <source>
        <dbReference type="ARBA" id="ARBA00022505"/>
    </source>
</evidence>
<dbReference type="Pfam" id="PF02738">
    <property type="entry name" value="MoCoBD_1"/>
    <property type="match status" value="1"/>
</dbReference>
<dbReference type="SMART" id="SM01008">
    <property type="entry name" value="Ald_Xan_dh_C"/>
    <property type="match status" value="1"/>
</dbReference>
<evidence type="ECO:0000313" key="5">
    <source>
        <dbReference type="Proteomes" id="UP000001683"/>
    </source>
</evidence>
<dbReference type="Gene3D" id="3.90.1170.50">
    <property type="entry name" value="Aldehyde oxidase/xanthine dehydrogenase, a/b hammerhead"/>
    <property type="match status" value="1"/>
</dbReference>
<dbReference type="STRING" id="457570.Nther_0765"/>
<reference evidence="4 5" key="2">
    <citation type="journal article" date="2011" name="J. Bacteriol.">
        <title>Complete genome sequence of the anaerobic, halophilic alkalithermophile Natranaerobius thermophilus JW/NM-WN-LF.</title>
        <authorList>
            <person name="Zhao B."/>
            <person name="Mesbah N.M."/>
            <person name="Dalin E."/>
            <person name="Goodwin L."/>
            <person name="Nolan M."/>
            <person name="Pitluck S."/>
            <person name="Chertkov O."/>
            <person name="Brettin T.S."/>
            <person name="Han J."/>
            <person name="Larimer F.W."/>
            <person name="Land M.L."/>
            <person name="Hauser L."/>
            <person name="Kyrpides N."/>
            <person name="Wiegel J."/>
        </authorList>
    </citation>
    <scope>NUCLEOTIDE SEQUENCE [LARGE SCALE GENOMIC DNA]</scope>
    <source>
        <strain evidence="5">ATCC BAA-1301 / DSM 18059 / JW/NM-WN-LF</strain>
    </source>
</reference>
<evidence type="ECO:0000256" key="2">
    <source>
        <dbReference type="ARBA" id="ARBA00023002"/>
    </source>
</evidence>
<dbReference type="InterPro" id="IPR016208">
    <property type="entry name" value="Ald_Oxase/xanthine_DH-like"/>
</dbReference>
<dbReference type="SUPFAM" id="SSF54665">
    <property type="entry name" value="CO dehydrogenase molybdoprotein N-domain-like"/>
    <property type="match status" value="1"/>
</dbReference>
<feature type="domain" description="Aldehyde oxidase/xanthine dehydrogenase a/b hammerhead" evidence="3">
    <location>
        <begin position="18"/>
        <end position="130"/>
    </location>
</feature>
<dbReference type="KEGG" id="nth:Nther_0765"/>
<dbReference type="EMBL" id="CP001034">
    <property type="protein sequence ID" value="ACB84352.1"/>
    <property type="molecule type" value="Genomic_DNA"/>
</dbReference>
<dbReference type="PROSITE" id="PS50817">
    <property type="entry name" value="INTEIN_N_TER"/>
    <property type="match status" value="1"/>
</dbReference>
<accession>B2A7Q0</accession>
<reference evidence="4 5" key="1">
    <citation type="submission" date="2008-04" db="EMBL/GenBank/DDBJ databases">
        <title>Complete sequence of chromosome of Natranaerobius thermophilus JW/NM-WN-LF.</title>
        <authorList>
            <consortium name="US DOE Joint Genome Institute"/>
            <person name="Copeland A."/>
            <person name="Lucas S."/>
            <person name="Lapidus A."/>
            <person name="Glavina del Rio T."/>
            <person name="Dalin E."/>
            <person name="Tice H."/>
            <person name="Bruce D."/>
            <person name="Goodwin L."/>
            <person name="Pitluck S."/>
            <person name="Chertkov O."/>
            <person name="Brettin T."/>
            <person name="Detter J.C."/>
            <person name="Han C."/>
            <person name="Kuske C.R."/>
            <person name="Schmutz J."/>
            <person name="Larimer F."/>
            <person name="Land M."/>
            <person name="Hauser L."/>
            <person name="Kyrpides N."/>
            <person name="Lykidis A."/>
            <person name="Mesbah N.M."/>
            <person name="Wiegel J."/>
        </authorList>
    </citation>
    <scope>NUCLEOTIDE SEQUENCE [LARGE SCALE GENOMIC DNA]</scope>
    <source>
        <strain evidence="5">ATCC BAA-1301 / DSM 18059 / JW/NM-WN-LF</strain>
    </source>
</reference>
<dbReference type="FunCoup" id="B2A7Q0">
    <property type="interactions" value="127"/>
</dbReference>
<dbReference type="PANTHER" id="PTHR11908">
    <property type="entry name" value="XANTHINE DEHYDROGENASE"/>
    <property type="match status" value="1"/>
</dbReference>